<comment type="caution">
    <text evidence="1">The sequence shown here is derived from an EMBL/GenBank/DDBJ whole genome shotgun (WGS) entry which is preliminary data.</text>
</comment>
<accession>A0A0G1N191</accession>
<sequence>MTNENLDEIYEKMRKNMFPEWRKQLLKIWDDIENKYSSKNR</sequence>
<dbReference type="Proteomes" id="UP000034727">
    <property type="component" value="Unassembled WGS sequence"/>
</dbReference>
<evidence type="ECO:0000313" key="1">
    <source>
        <dbReference type="EMBL" id="KKU14259.1"/>
    </source>
</evidence>
<dbReference type="AlphaFoldDB" id="A0A0G1N191"/>
<gene>
    <name evidence="1" type="ORF">UX22_C0030G0007</name>
</gene>
<proteinExistence type="predicted"/>
<reference evidence="1 2" key="1">
    <citation type="journal article" date="2015" name="Nature">
        <title>rRNA introns, odd ribosomes, and small enigmatic genomes across a large radiation of phyla.</title>
        <authorList>
            <person name="Brown C.T."/>
            <person name="Hug L.A."/>
            <person name="Thomas B.C."/>
            <person name="Sharon I."/>
            <person name="Castelle C.J."/>
            <person name="Singh A."/>
            <person name="Wilkins M.J."/>
            <person name="Williams K.H."/>
            <person name="Banfield J.F."/>
        </authorList>
    </citation>
    <scope>NUCLEOTIDE SEQUENCE [LARGE SCALE GENOMIC DNA]</scope>
</reference>
<dbReference type="EMBL" id="LCLJ01000030">
    <property type="protein sequence ID" value="KKU14259.1"/>
    <property type="molecule type" value="Genomic_DNA"/>
</dbReference>
<protein>
    <submittedName>
        <fullName evidence="1">Uncharacterized protein</fullName>
    </submittedName>
</protein>
<organism evidence="1 2">
    <name type="scientific">Candidatus Jorgensenbacteria bacterium GW2011_GWA2_45_9</name>
    <dbReference type="NCBI Taxonomy" id="1618663"/>
    <lineage>
        <taxon>Bacteria</taxon>
        <taxon>Candidatus Joergenseniibacteriota</taxon>
    </lineage>
</organism>
<name>A0A0G1N191_9BACT</name>
<evidence type="ECO:0000313" key="2">
    <source>
        <dbReference type="Proteomes" id="UP000034727"/>
    </source>
</evidence>